<dbReference type="AlphaFoldDB" id="X6PB79"/>
<keyword evidence="3" id="KW-1185">Reference proteome</keyword>
<keyword evidence="1" id="KW-1133">Transmembrane helix</keyword>
<protein>
    <submittedName>
        <fullName evidence="2">Uncharacterized protein</fullName>
    </submittedName>
</protein>
<organism evidence="2 3">
    <name type="scientific">Reticulomyxa filosa</name>
    <dbReference type="NCBI Taxonomy" id="46433"/>
    <lineage>
        <taxon>Eukaryota</taxon>
        <taxon>Sar</taxon>
        <taxon>Rhizaria</taxon>
        <taxon>Retaria</taxon>
        <taxon>Foraminifera</taxon>
        <taxon>Monothalamids</taxon>
        <taxon>Reticulomyxidae</taxon>
        <taxon>Reticulomyxa</taxon>
    </lineage>
</organism>
<reference evidence="2 3" key="1">
    <citation type="journal article" date="2013" name="Curr. Biol.">
        <title>The Genome of the Foraminiferan Reticulomyxa filosa.</title>
        <authorList>
            <person name="Glockner G."/>
            <person name="Hulsmann N."/>
            <person name="Schleicher M."/>
            <person name="Noegel A.A."/>
            <person name="Eichinger L."/>
            <person name="Gallinger C."/>
            <person name="Pawlowski J."/>
            <person name="Sierra R."/>
            <person name="Euteneuer U."/>
            <person name="Pillet L."/>
            <person name="Moustafa A."/>
            <person name="Platzer M."/>
            <person name="Groth M."/>
            <person name="Szafranski K."/>
            <person name="Schliwa M."/>
        </authorList>
    </citation>
    <scope>NUCLEOTIDE SEQUENCE [LARGE SCALE GENOMIC DNA]</scope>
</reference>
<evidence type="ECO:0000256" key="1">
    <source>
        <dbReference type="SAM" id="Phobius"/>
    </source>
</evidence>
<accession>X6PB79</accession>
<proteinExistence type="predicted"/>
<sequence>TRNLMFVFDQCGQLRWRLVNGKATDVVLVVEKAPLVNGVQEANKLIGQNANGDYLLLTNNVDALPVQVLFCLFASLFVVVLLFIIISMKKSQADFELLINCCVQLLNSQAITFAKFKNKQKQLVRNQLVAYSRDSTEEDETNVEYSTINSLCVKHNAILASLNNGSCCETNKLTVCWLCFFFVKFFF</sequence>
<feature type="non-terminal residue" evidence="2">
    <location>
        <position position="1"/>
    </location>
</feature>
<keyword evidence="1" id="KW-0472">Membrane</keyword>
<gene>
    <name evidence="2" type="ORF">RFI_01736</name>
</gene>
<evidence type="ECO:0000313" key="3">
    <source>
        <dbReference type="Proteomes" id="UP000023152"/>
    </source>
</evidence>
<name>X6PB79_RETFI</name>
<evidence type="ECO:0000313" key="2">
    <source>
        <dbReference type="EMBL" id="ETO35329.1"/>
    </source>
</evidence>
<dbReference type="Proteomes" id="UP000023152">
    <property type="component" value="Unassembled WGS sequence"/>
</dbReference>
<comment type="caution">
    <text evidence="2">The sequence shown here is derived from an EMBL/GenBank/DDBJ whole genome shotgun (WGS) entry which is preliminary data.</text>
</comment>
<dbReference type="EMBL" id="ASPP01001718">
    <property type="protein sequence ID" value="ETO35329.1"/>
    <property type="molecule type" value="Genomic_DNA"/>
</dbReference>
<keyword evidence="1" id="KW-0812">Transmembrane</keyword>
<feature type="transmembrane region" description="Helical" evidence="1">
    <location>
        <begin position="64"/>
        <end position="86"/>
    </location>
</feature>